<sequence length="113" mass="12298">MTVSSNDPRPSYVQVADSLREAIRSGELPPGTRLPSGRELATQFGVALMTAQKAVDALRAEHLVRSHRGRGVFVADDSAVPEDDLATLRADMSRLADRVAELERRVGVDNDSR</sequence>
<keyword evidence="3" id="KW-0804">Transcription</keyword>
<dbReference type="InterPro" id="IPR036390">
    <property type="entry name" value="WH_DNA-bd_sf"/>
</dbReference>
<reference evidence="5 6" key="2">
    <citation type="journal article" date="2010" name="Stand. Genomic Sci.">
        <title>Complete genome sequence of Kribbella flavida type strain (IFO 14399).</title>
        <authorList>
            <person name="Pukall R."/>
            <person name="Lapidus A."/>
            <person name="Glavina Del Rio T."/>
            <person name="Copeland A."/>
            <person name="Tice H."/>
            <person name="Cheng J.-F."/>
            <person name="Lucas S."/>
            <person name="Chen F."/>
            <person name="Nolan M."/>
            <person name="LaButti K."/>
            <person name="Pati A."/>
            <person name="Ivanova N."/>
            <person name="Mavrommatis K."/>
            <person name="Mikhailova N."/>
            <person name="Pitluck S."/>
            <person name="Bruce D."/>
            <person name="Goodwin L."/>
            <person name="Land M."/>
            <person name="Hauser L."/>
            <person name="Chang Y.-J."/>
            <person name="Jeffries C.D."/>
            <person name="Chen A."/>
            <person name="Palaniappan K."/>
            <person name="Chain P."/>
            <person name="Rohde M."/>
            <person name="Goeker M."/>
            <person name="Bristow J."/>
            <person name="Eisen J.A."/>
            <person name="Markowitz V."/>
            <person name="Hugenholtz P."/>
            <person name="Kyrpides N.C."/>
            <person name="Klenk H.-P."/>
            <person name="Brettin T."/>
        </authorList>
    </citation>
    <scope>NUCLEOTIDE SEQUENCE [LARGE SCALE GENOMIC DNA]</scope>
    <source>
        <strain evidence="6">DSM 17836 / JCM 10339 / NBRC 14399</strain>
    </source>
</reference>
<protein>
    <submittedName>
        <fullName evidence="5">Transcriptional regulator, GntR family</fullName>
    </submittedName>
</protein>
<organism evidence="5 6">
    <name type="scientific">Kribbella flavida (strain DSM 17836 / JCM 10339 / NBRC 14399)</name>
    <dbReference type="NCBI Taxonomy" id="479435"/>
    <lineage>
        <taxon>Bacteria</taxon>
        <taxon>Bacillati</taxon>
        <taxon>Actinomycetota</taxon>
        <taxon>Actinomycetes</taxon>
        <taxon>Propionibacteriales</taxon>
        <taxon>Kribbellaceae</taxon>
        <taxon>Kribbella</taxon>
    </lineage>
</organism>
<evidence type="ECO:0000256" key="1">
    <source>
        <dbReference type="ARBA" id="ARBA00023015"/>
    </source>
</evidence>
<dbReference type="InterPro" id="IPR036388">
    <property type="entry name" value="WH-like_DNA-bd_sf"/>
</dbReference>
<reference evidence="6" key="1">
    <citation type="submission" date="2009-09" db="EMBL/GenBank/DDBJ databases">
        <title>The complete genome of Kribbella flavida DSM 17836.</title>
        <authorList>
            <consortium name="US DOE Joint Genome Institute (JGI-PGF)"/>
            <person name="Lucas S."/>
            <person name="Copeland A."/>
            <person name="Lapidus A."/>
            <person name="Glavina del Rio T."/>
            <person name="Dalin E."/>
            <person name="Tice H."/>
            <person name="Bruce D."/>
            <person name="Goodwin L."/>
            <person name="Pitluck S."/>
            <person name="Kyrpides N."/>
            <person name="Mavromatis K."/>
            <person name="Ivanova N."/>
            <person name="Saunders E."/>
            <person name="Brettin T."/>
            <person name="Detter J.C."/>
            <person name="Han C."/>
            <person name="Larimer F."/>
            <person name="Land M."/>
            <person name="Hauser L."/>
            <person name="Markowitz V."/>
            <person name="Cheng J.-F."/>
            <person name="Hugenholtz P."/>
            <person name="Woyke T."/>
            <person name="Wu D."/>
            <person name="Pukall R."/>
            <person name="Klenk H.-P."/>
            <person name="Eisen J.A."/>
        </authorList>
    </citation>
    <scope>NUCLEOTIDE SEQUENCE [LARGE SCALE GENOMIC DNA]</scope>
    <source>
        <strain evidence="6">DSM 17836 / JCM 10339 / NBRC 14399</strain>
    </source>
</reference>
<evidence type="ECO:0000313" key="6">
    <source>
        <dbReference type="Proteomes" id="UP000007967"/>
    </source>
</evidence>
<dbReference type="GO" id="GO:0003700">
    <property type="term" value="F:DNA-binding transcription factor activity"/>
    <property type="evidence" value="ECO:0007669"/>
    <property type="project" value="InterPro"/>
</dbReference>
<keyword evidence="2" id="KW-0238">DNA-binding</keyword>
<name>D2PSD4_KRIFD</name>
<dbReference type="HOGENOM" id="CLU_017584_10_3_11"/>
<keyword evidence="1" id="KW-0805">Transcription regulation</keyword>
<evidence type="ECO:0000259" key="4">
    <source>
        <dbReference type="PROSITE" id="PS50949"/>
    </source>
</evidence>
<dbReference type="KEGG" id="kfl:Kfla_2179"/>
<dbReference type="PANTHER" id="PTHR44846">
    <property type="entry name" value="MANNOSYL-D-GLYCERATE TRANSPORT/METABOLISM SYSTEM REPRESSOR MNGR-RELATED"/>
    <property type="match status" value="1"/>
</dbReference>
<proteinExistence type="predicted"/>
<keyword evidence="6" id="KW-1185">Reference proteome</keyword>
<dbReference type="CDD" id="cd07377">
    <property type="entry name" value="WHTH_GntR"/>
    <property type="match status" value="1"/>
</dbReference>
<dbReference type="PROSITE" id="PS50949">
    <property type="entry name" value="HTH_GNTR"/>
    <property type="match status" value="1"/>
</dbReference>
<evidence type="ECO:0000256" key="3">
    <source>
        <dbReference type="ARBA" id="ARBA00023163"/>
    </source>
</evidence>
<dbReference type="GO" id="GO:0003677">
    <property type="term" value="F:DNA binding"/>
    <property type="evidence" value="ECO:0007669"/>
    <property type="project" value="UniProtKB-KW"/>
</dbReference>
<dbReference type="SMART" id="SM00345">
    <property type="entry name" value="HTH_GNTR"/>
    <property type="match status" value="1"/>
</dbReference>
<gene>
    <name evidence="5" type="ordered locus">Kfla_2179</name>
</gene>
<dbReference type="Pfam" id="PF00392">
    <property type="entry name" value="GntR"/>
    <property type="match status" value="1"/>
</dbReference>
<dbReference type="AlphaFoldDB" id="D2PSD4"/>
<dbReference type="OrthoDB" id="4164516at2"/>
<evidence type="ECO:0000313" key="5">
    <source>
        <dbReference type="EMBL" id="ADB31258.1"/>
    </source>
</evidence>
<dbReference type="InterPro" id="IPR050679">
    <property type="entry name" value="Bact_HTH_transcr_reg"/>
</dbReference>
<dbReference type="Gene3D" id="1.10.10.10">
    <property type="entry name" value="Winged helix-like DNA-binding domain superfamily/Winged helix DNA-binding domain"/>
    <property type="match status" value="1"/>
</dbReference>
<dbReference type="eggNOG" id="COG1725">
    <property type="taxonomic scope" value="Bacteria"/>
</dbReference>
<dbReference type="PANTHER" id="PTHR44846:SF1">
    <property type="entry name" value="MANNOSYL-D-GLYCERATE TRANSPORT_METABOLISM SYSTEM REPRESSOR MNGR-RELATED"/>
    <property type="match status" value="1"/>
</dbReference>
<accession>D2PSD4</accession>
<dbReference type="InterPro" id="IPR000524">
    <property type="entry name" value="Tscrpt_reg_HTH_GntR"/>
</dbReference>
<evidence type="ECO:0000256" key="2">
    <source>
        <dbReference type="ARBA" id="ARBA00023125"/>
    </source>
</evidence>
<dbReference type="GO" id="GO:0045892">
    <property type="term" value="P:negative regulation of DNA-templated transcription"/>
    <property type="evidence" value="ECO:0007669"/>
    <property type="project" value="TreeGrafter"/>
</dbReference>
<dbReference type="Proteomes" id="UP000007967">
    <property type="component" value="Chromosome"/>
</dbReference>
<dbReference type="RefSeq" id="WP_012919814.1">
    <property type="nucleotide sequence ID" value="NC_013729.1"/>
</dbReference>
<feature type="domain" description="HTH gntR-type" evidence="4">
    <location>
        <begin position="9"/>
        <end position="77"/>
    </location>
</feature>
<dbReference type="EMBL" id="CP001736">
    <property type="protein sequence ID" value="ADB31258.1"/>
    <property type="molecule type" value="Genomic_DNA"/>
</dbReference>
<dbReference type="SUPFAM" id="SSF46785">
    <property type="entry name" value="Winged helix' DNA-binding domain"/>
    <property type="match status" value="1"/>
</dbReference>
<dbReference type="STRING" id="479435.Kfla_2179"/>